<accession>A0AAD5S6K3</accession>
<dbReference type="Proteomes" id="UP001212841">
    <property type="component" value="Unassembled WGS sequence"/>
</dbReference>
<feature type="compositionally biased region" description="Basic residues" evidence="1">
    <location>
        <begin position="56"/>
        <end position="65"/>
    </location>
</feature>
<reference evidence="2" key="1">
    <citation type="submission" date="2020-05" db="EMBL/GenBank/DDBJ databases">
        <title>Phylogenomic resolution of chytrid fungi.</title>
        <authorList>
            <person name="Stajich J.E."/>
            <person name="Amses K."/>
            <person name="Simmons R."/>
            <person name="Seto K."/>
            <person name="Myers J."/>
            <person name="Bonds A."/>
            <person name="Quandt C.A."/>
            <person name="Barry K."/>
            <person name="Liu P."/>
            <person name="Grigoriev I."/>
            <person name="Longcore J.E."/>
            <person name="James T.Y."/>
        </authorList>
    </citation>
    <scope>NUCLEOTIDE SEQUENCE</scope>
    <source>
        <strain evidence="2">JEL0318</strain>
    </source>
</reference>
<proteinExistence type="predicted"/>
<name>A0AAD5S6K3_9FUNG</name>
<protein>
    <submittedName>
        <fullName evidence="2">Uncharacterized protein</fullName>
    </submittedName>
</protein>
<evidence type="ECO:0000313" key="2">
    <source>
        <dbReference type="EMBL" id="KAJ3044148.1"/>
    </source>
</evidence>
<feature type="compositionally biased region" description="Low complexity" evidence="1">
    <location>
        <begin position="1"/>
        <end position="34"/>
    </location>
</feature>
<dbReference type="AlphaFoldDB" id="A0AAD5S6K3"/>
<evidence type="ECO:0000313" key="3">
    <source>
        <dbReference type="Proteomes" id="UP001212841"/>
    </source>
</evidence>
<feature type="region of interest" description="Disordered" evidence="1">
    <location>
        <begin position="153"/>
        <end position="253"/>
    </location>
</feature>
<dbReference type="EMBL" id="JADGJD010001312">
    <property type="protein sequence ID" value="KAJ3044148.1"/>
    <property type="molecule type" value="Genomic_DNA"/>
</dbReference>
<evidence type="ECO:0000256" key="1">
    <source>
        <dbReference type="SAM" id="MobiDB-lite"/>
    </source>
</evidence>
<comment type="caution">
    <text evidence="2">The sequence shown here is derived from an EMBL/GenBank/DDBJ whole genome shotgun (WGS) entry which is preliminary data.</text>
</comment>
<feature type="region of interest" description="Disordered" evidence="1">
    <location>
        <begin position="1"/>
        <end position="73"/>
    </location>
</feature>
<keyword evidence="3" id="KW-1185">Reference proteome</keyword>
<gene>
    <name evidence="2" type="ORF">HK097_001576</name>
</gene>
<feature type="compositionally biased region" description="Acidic residues" evidence="1">
    <location>
        <begin position="202"/>
        <end position="241"/>
    </location>
</feature>
<feature type="compositionally biased region" description="Low complexity" evidence="1">
    <location>
        <begin position="153"/>
        <end position="167"/>
    </location>
</feature>
<sequence>MPPKAKATTATKAAPAAKAAKANKPVKAENPAKASKPAKTVKPVDPPTAPIEANPIKKRAPRQKKPQPAPTEFSELTMTLSQFLTQFQHLSHLSIPSEESDKRRALSQLMRSEADRYEELLATWHGLKNPKLFKKKRTEILQIYKERVLSFAAAAAASASPETPSSSDEFPVTPIIDDLEDDEEVTIDLPVPPQEEKGGYVSDEEEEEENEQGKEEEEEEEKDEDEEDDEDEDEEEDEEEEKPLPKAKRQKKA</sequence>
<feature type="compositionally biased region" description="Acidic residues" evidence="1">
    <location>
        <begin position="177"/>
        <end position="186"/>
    </location>
</feature>
<organism evidence="2 3">
    <name type="scientific">Rhizophlyctis rosea</name>
    <dbReference type="NCBI Taxonomy" id="64517"/>
    <lineage>
        <taxon>Eukaryota</taxon>
        <taxon>Fungi</taxon>
        <taxon>Fungi incertae sedis</taxon>
        <taxon>Chytridiomycota</taxon>
        <taxon>Chytridiomycota incertae sedis</taxon>
        <taxon>Chytridiomycetes</taxon>
        <taxon>Rhizophlyctidales</taxon>
        <taxon>Rhizophlyctidaceae</taxon>
        <taxon>Rhizophlyctis</taxon>
    </lineage>
</organism>